<dbReference type="EMBL" id="KE504255">
    <property type="protein sequence ID" value="EPS93824.1"/>
    <property type="molecule type" value="Genomic_DNA"/>
</dbReference>
<proteinExistence type="predicted"/>
<keyword evidence="3" id="KW-1185">Reference proteome</keyword>
<keyword evidence="1" id="KW-0732">Signal</keyword>
<evidence type="ECO:0000313" key="3">
    <source>
        <dbReference type="Proteomes" id="UP000015241"/>
    </source>
</evidence>
<dbReference type="Proteomes" id="UP000015241">
    <property type="component" value="Unassembled WGS sequence"/>
</dbReference>
<dbReference type="Gene3D" id="2.40.40.10">
    <property type="entry name" value="RlpA-like domain"/>
    <property type="match status" value="1"/>
</dbReference>
<organism evidence="2 3">
    <name type="scientific">Fomitopsis schrenkii</name>
    <name type="common">Brown rot fungus</name>
    <dbReference type="NCBI Taxonomy" id="2126942"/>
    <lineage>
        <taxon>Eukaryota</taxon>
        <taxon>Fungi</taxon>
        <taxon>Dikarya</taxon>
        <taxon>Basidiomycota</taxon>
        <taxon>Agaricomycotina</taxon>
        <taxon>Agaricomycetes</taxon>
        <taxon>Polyporales</taxon>
        <taxon>Fomitopsis</taxon>
    </lineage>
</organism>
<sequence>MRLLTLTLLSFCTFLASPFALAQGSTDHTVYIVYGNAQQFEDTSASVDTLVCGSVLAAAGYDTIGEIPGNLAAFINVTTATEPPGLCNRCVVLSWQGREVTVRIVDDSTEGGFQLTGPVYKQLIGSEVVPGIYQAQISEGPYDC</sequence>
<name>S8F4D9_FOMSC</name>
<dbReference type="OrthoDB" id="4898945at2759"/>
<reference evidence="2 3" key="1">
    <citation type="journal article" date="2012" name="Science">
        <title>The Paleozoic origin of enzymatic lignin decomposition reconstructed from 31 fungal genomes.</title>
        <authorList>
            <person name="Floudas D."/>
            <person name="Binder M."/>
            <person name="Riley R."/>
            <person name="Barry K."/>
            <person name="Blanchette R.A."/>
            <person name="Henrissat B."/>
            <person name="Martinez A.T."/>
            <person name="Otillar R."/>
            <person name="Spatafora J.W."/>
            <person name="Yadav J.S."/>
            <person name="Aerts A."/>
            <person name="Benoit I."/>
            <person name="Boyd A."/>
            <person name="Carlson A."/>
            <person name="Copeland A."/>
            <person name="Coutinho P.M."/>
            <person name="de Vries R.P."/>
            <person name="Ferreira P."/>
            <person name="Findley K."/>
            <person name="Foster B."/>
            <person name="Gaskell J."/>
            <person name="Glotzer D."/>
            <person name="Gorecki P."/>
            <person name="Heitman J."/>
            <person name="Hesse C."/>
            <person name="Hori C."/>
            <person name="Igarashi K."/>
            <person name="Jurgens J.A."/>
            <person name="Kallen N."/>
            <person name="Kersten P."/>
            <person name="Kohler A."/>
            <person name="Kuees U."/>
            <person name="Kumar T.K.A."/>
            <person name="Kuo A."/>
            <person name="LaButti K."/>
            <person name="Larrondo L.F."/>
            <person name="Lindquist E."/>
            <person name="Ling A."/>
            <person name="Lombard V."/>
            <person name="Lucas S."/>
            <person name="Lundell T."/>
            <person name="Martin R."/>
            <person name="McLaughlin D.J."/>
            <person name="Morgenstern I."/>
            <person name="Morin E."/>
            <person name="Murat C."/>
            <person name="Nagy L.G."/>
            <person name="Nolan M."/>
            <person name="Ohm R.A."/>
            <person name="Patyshakuliyeva A."/>
            <person name="Rokas A."/>
            <person name="Ruiz-Duenas F.J."/>
            <person name="Sabat G."/>
            <person name="Salamov A."/>
            <person name="Samejima M."/>
            <person name="Schmutz J."/>
            <person name="Slot J.C."/>
            <person name="St John F."/>
            <person name="Stenlid J."/>
            <person name="Sun H."/>
            <person name="Sun S."/>
            <person name="Syed K."/>
            <person name="Tsang A."/>
            <person name="Wiebenga A."/>
            <person name="Young D."/>
            <person name="Pisabarro A."/>
            <person name="Eastwood D.C."/>
            <person name="Martin F."/>
            <person name="Cullen D."/>
            <person name="Grigoriev I.V."/>
            <person name="Hibbett D.S."/>
        </authorList>
    </citation>
    <scope>NUCLEOTIDE SEQUENCE</scope>
    <source>
        <strain evidence="3">FP-58527</strain>
    </source>
</reference>
<dbReference type="HOGENOM" id="CLU_1796501_0_0_1"/>
<dbReference type="InParanoid" id="S8F4D9"/>
<accession>S8F4D9</accession>
<dbReference type="AlphaFoldDB" id="S8F4D9"/>
<dbReference type="InterPro" id="IPR036908">
    <property type="entry name" value="RlpA-like_sf"/>
</dbReference>
<protein>
    <recommendedName>
        <fullName evidence="4">Cerato-platanin</fullName>
    </recommendedName>
</protein>
<evidence type="ECO:0000313" key="2">
    <source>
        <dbReference type="EMBL" id="EPS93824.1"/>
    </source>
</evidence>
<gene>
    <name evidence="2" type="ORF">FOMPIDRAFT_1020380</name>
</gene>
<evidence type="ECO:0008006" key="4">
    <source>
        <dbReference type="Google" id="ProtNLM"/>
    </source>
</evidence>
<evidence type="ECO:0000256" key="1">
    <source>
        <dbReference type="SAM" id="SignalP"/>
    </source>
</evidence>
<feature type="signal peptide" evidence="1">
    <location>
        <begin position="1"/>
        <end position="22"/>
    </location>
</feature>
<feature type="chain" id="PRO_5004563520" description="Cerato-platanin" evidence="1">
    <location>
        <begin position="23"/>
        <end position="144"/>
    </location>
</feature>